<dbReference type="RefSeq" id="WP_324669059.1">
    <property type="nucleotide sequence ID" value="NZ_CP141614.1"/>
</dbReference>
<sequence length="89" mass="9714">MDLLDHLERVRLRLAAAYRRLRQEGAITEEQLEAVMEVIDRIEHLPLDEVRRRLQELGHAAADRRQAEHGGGSDPGAATPAAGPGGEGA</sequence>
<evidence type="ECO:0000256" key="1">
    <source>
        <dbReference type="SAM" id="MobiDB-lite"/>
    </source>
</evidence>
<name>A0ABZ1BQ58_9FIRM</name>
<gene>
    <name evidence="2" type="ORF">VLY81_00535</name>
</gene>
<reference evidence="3" key="1">
    <citation type="submission" date="2023-12" db="EMBL/GenBank/DDBJ databases">
        <title>Novel isolates from deep terrestrial aquifers shed light on the physiology and ecology of the class Limnochordia.</title>
        <authorList>
            <person name="Karnachuk O.V."/>
            <person name="Lukina A.P."/>
            <person name="Avakyan M.R."/>
            <person name="Kadnikov V."/>
            <person name="Begmatov S."/>
            <person name="Beletsky A.V."/>
            <person name="Mardanov A.V."/>
            <person name="Ravin N.V."/>
        </authorList>
    </citation>
    <scope>NUCLEOTIDE SEQUENCE [LARGE SCALE GENOMIC DNA]</scope>
    <source>
        <strain evidence="3">LN</strain>
    </source>
</reference>
<dbReference type="EMBL" id="CP141614">
    <property type="protein sequence ID" value="WRP14691.1"/>
    <property type="molecule type" value="Genomic_DNA"/>
</dbReference>
<feature type="compositionally biased region" description="Basic and acidic residues" evidence="1">
    <location>
        <begin position="58"/>
        <end position="68"/>
    </location>
</feature>
<evidence type="ECO:0000313" key="2">
    <source>
        <dbReference type="EMBL" id="WRP14691.1"/>
    </source>
</evidence>
<evidence type="ECO:0000313" key="3">
    <source>
        <dbReference type="Proteomes" id="UP001333102"/>
    </source>
</evidence>
<proteinExistence type="predicted"/>
<accession>A0ABZ1BQ58</accession>
<keyword evidence="3" id="KW-1185">Reference proteome</keyword>
<organism evidence="2 3">
    <name type="scientific">Geochorda subterranea</name>
    <dbReference type="NCBI Taxonomy" id="3109564"/>
    <lineage>
        <taxon>Bacteria</taxon>
        <taxon>Bacillati</taxon>
        <taxon>Bacillota</taxon>
        <taxon>Limnochordia</taxon>
        <taxon>Limnochordales</taxon>
        <taxon>Geochordaceae</taxon>
        <taxon>Geochorda</taxon>
    </lineage>
</organism>
<feature type="region of interest" description="Disordered" evidence="1">
    <location>
        <begin position="58"/>
        <end position="89"/>
    </location>
</feature>
<dbReference type="Proteomes" id="UP001333102">
    <property type="component" value="Chromosome"/>
</dbReference>
<protein>
    <submittedName>
        <fullName evidence="2">Uncharacterized protein</fullName>
    </submittedName>
</protein>